<gene>
    <name evidence="3" type="ORF">INT47_011053</name>
</gene>
<dbReference type="Pfam" id="PF00307">
    <property type="entry name" value="CH"/>
    <property type="match status" value="2"/>
</dbReference>
<dbReference type="AlphaFoldDB" id="A0A8H7VA03"/>
<feature type="domain" description="Calponin-homology (CH)" evidence="2">
    <location>
        <begin position="66"/>
        <end position="173"/>
    </location>
</feature>
<dbReference type="Proteomes" id="UP000603453">
    <property type="component" value="Unassembled WGS sequence"/>
</dbReference>
<evidence type="ECO:0000256" key="1">
    <source>
        <dbReference type="SAM" id="MobiDB-lite"/>
    </source>
</evidence>
<feature type="region of interest" description="Disordered" evidence="1">
    <location>
        <begin position="188"/>
        <end position="211"/>
    </location>
</feature>
<dbReference type="InterPro" id="IPR001715">
    <property type="entry name" value="CH_dom"/>
</dbReference>
<feature type="compositionally biased region" description="Polar residues" evidence="1">
    <location>
        <begin position="9"/>
        <end position="33"/>
    </location>
</feature>
<dbReference type="SMART" id="SM00033">
    <property type="entry name" value="CH"/>
    <property type="match status" value="2"/>
</dbReference>
<feature type="domain" description="Calponin-homology (CH)" evidence="2">
    <location>
        <begin position="216"/>
        <end position="333"/>
    </location>
</feature>
<accession>A0A8H7VA03</accession>
<protein>
    <recommendedName>
        <fullName evidence="2">Calponin-homology (CH) domain-containing protein</fullName>
    </recommendedName>
</protein>
<feature type="region of interest" description="Disordered" evidence="1">
    <location>
        <begin position="365"/>
        <end position="407"/>
    </location>
</feature>
<evidence type="ECO:0000313" key="3">
    <source>
        <dbReference type="EMBL" id="KAG2208913.1"/>
    </source>
</evidence>
<dbReference type="SUPFAM" id="SSF47576">
    <property type="entry name" value="Calponin-homology domain, CH-domain"/>
    <property type="match status" value="1"/>
</dbReference>
<feature type="compositionally biased region" description="Low complexity" evidence="1">
    <location>
        <begin position="380"/>
        <end position="389"/>
    </location>
</feature>
<reference evidence="3" key="1">
    <citation type="submission" date="2020-12" db="EMBL/GenBank/DDBJ databases">
        <title>Metabolic potential, ecology and presence of endohyphal bacteria is reflected in genomic diversity of Mucoromycotina.</title>
        <authorList>
            <person name="Muszewska A."/>
            <person name="Okrasinska A."/>
            <person name="Steczkiewicz K."/>
            <person name="Drgas O."/>
            <person name="Orlowska M."/>
            <person name="Perlinska-Lenart U."/>
            <person name="Aleksandrzak-Piekarczyk T."/>
            <person name="Szatraj K."/>
            <person name="Zielenkiewicz U."/>
            <person name="Pilsyk S."/>
            <person name="Malc E."/>
            <person name="Mieczkowski P."/>
            <person name="Kruszewska J.S."/>
            <person name="Biernat P."/>
            <person name="Pawlowska J."/>
        </authorList>
    </citation>
    <scope>NUCLEOTIDE SEQUENCE</scope>
    <source>
        <strain evidence="3">WA0000017839</strain>
    </source>
</reference>
<dbReference type="EMBL" id="JAEPRD010000017">
    <property type="protein sequence ID" value="KAG2208913.1"/>
    <property type="molecule type" value="Genomic_DNA"/>
</dbReference>
<dbReference type="OrthoDB" id="10017054at2759"/>
<organism evidence="3 4">
    <name type="scientific">Mucor saturninus</name>
    <dbReference type="NCBI Taxonomy" id="64648"/>
    <lineage>
        <taxon>Eukaryota</taxon>
        <taxon>Fungi</taxon>
        <taxon>Fungi incertae sedis</taxon>
        <taxon>Mucoromycota</taxon>
        <taxon>Mucoromycotina</taxon>
        <taxon>Mucoromycetes</taxon>
        <taxon>Mucorales</taxon>
        <taxon>Mucorineae</taxon>
        <taxon>Mucoraceae</taxon>
        <taxon>Mucor</taxon>
    </lineage>
</organism>
<dbReference type="InterPro" id="IPR036872">
    <property type="entry name" value="CH_dom_sf"/>
</dbReference>
<feature type="region of interest" description="Disordered" evidence="1">
    <location>
        <begin position="1"/>
        <end position="33"/>
    </location>
</feature>
<comment type="caution">
    <text evidence="3">The sequence shown here is derived from an EMBL/GenBank/DDBJ whole genome shotgun (WGS) entry which is preliminary data.</text>
</comment>
<evidence type="ECO:0000313" key="4">
    <source>
        <dbReference type="Proteomes" id="UP000603453"/>
    </source>
</evidence>
<dbReference type="PROSITE" id="PS50021">
    <property type="entry name" value="CH"/>
    <property type="match status" value="2"/>
</dbReference>
<proteinExistence type="predicted"/>
<dbReference type="PANTHER" id="PTHR11915">
    <property type="entry name" value="SPECTRIN/FILAMIN RELATED CYTOSKELETAL PROTEIN"/>
    <property type="match status" value="1"/>
</dbReference>
<sequence>MDSKKFSPHLNSNTESQPQHVEQIPNRSTSNRLVSSHLIPPVTTNRTHNDTSTDELNKNISSDYQDIQIRTLTKWINVQLSQVDEHIDSIDKDLKNGKKLLKLLSVVSKNTSALKPERGNMRIHELSNVALALKFLQDEWGADSLPAIGSEAIVNGDVKSTLAITFFIMLKYQIHPILLDNPEFNTKKSKQDNLQVPPPSPLPSVSASRGGGKPMAEAKLALLYWVRTQLEDYVSNHIITTIQDFSRSWRSGLAFCLLIHRHDPDLIPALFTDHIQHASEKETWNTLLTLAFEIADEQLNIPKYLEPADLINVDYPHEPSVMMYVSEMYKVMSQQQQKQQSDSSTLQKRLQDIALVSPLVEQSIVVPDKTDKHQDITHQDITPPDSTTTPDDEEEEEDEELPSTPQP</sequence>
<name>A0A8H7VA03_9FUNG</name>
<feature type="compositionally biased region" description="Acidic residues" evidence="1">
    <location>
        <begin position="390"/>
        <end position="401"/>
    </location>
</feature>
<keyword evidence="4" id="KW-1185">Reference proteome</keyword>
<dbReference type="Gene3D" id="1.10.418.10">
    <property type="entry name" value="Calponin-like domain"/>
    <property type="match status" value="2"/>
</dbReference>
<feature type="non-terminal residue" evidence="3">
    <location>
        <position position="407"/>
    </location>
</feature>
<feature type="compositionally biased region" description="Basic and acidic residues" evidence="1">
    <location>
        <begin position="368"/>
        <end position="378"/>
    </location>
</feature>
<evidence type="ECO:0000259" key="2">
    <source>
        <dbReference type="PROSITE" id="PS50021"/>
    </source>
</evidence>